<accession>A0A1F5ZL81</accession>
<dbReference type="EMBL" id="MFJL01000039">
    <property type="protein sequence ID" value="OGG13191.1"/>
    <property type="molecule type" value="Genomic_DNA"/>
</dbReference>
<organism evidence="2 3">
    <name type="scientific">Candidatus Gottesmanbacteria bacterium RIFCSPHIGHO2_02_FULL_39_11</name>
    <dbReference type="NCBI Taxonomy" id="1798382"/>
    <lineage>
        <taxon>Bacteria</taxon>
        <taxon>Candidatus Gottesmaniibacteriota</taxon>
    </lineage>
</organism>
<evidence type="ECO:0000313" key="3">
    <source>
        <dbReference type="Proteomes" id="UP000176923"/>
    </source>
</evidence>
<gene>
    <name evidence="2" type="ORF">A3D77_00525</name>
</gene>
<dbReference type="STRING" id="1798382.A3D77_00525"/>
<protein>
    <submittedName>
        <fullName evidence="2">Uncharacterized protein</fullName>
    </submittedName>
</protein>
<dbReference type="Proteomes" id="UP000176923">
    <property type="component" value="Unassembled WGS sequence"/>
</dbReference>
<reference evidence="2 3" key="1">
    <citation type="journal article" date="2016" name="Nat. Commun.">
        <title>Thousands of microbial genomes shed light on interconnected biogeochemical processes in an aquifer system.</title>
        <authorList>
            <person name="Anantharaman K."/>
            <person name="Brown C.T."/>
            <person name="Hug L.A."/>
            <person name="Sharon I."/>
            <person name="Castelle C.J."/>
            <person name="Probst A.J."/>
            <person name="Thomas B.C."/>
            <person name="Singh A."/>
            <person name="Wilkins M.J."/>
            <person name="Karaoz U."/>
            <person name="Brodie E.L."/>
            <person name="Williams K.H."/>
            <person name="Hubbard S.S."/>
            <person name="Banfield J.F."/>
        </authorList>
    </citation>
    <scope>NUCLEOTIDE SEQUENCE [LARGE SCALE GENOMIC DNA]</scope>
</reference>
<name>A0A1F5ZL81_9BACT</name>
<dbReference type="AlphaFoldDB" id="A0A1F5ZL81"/>
<sequence>MSEIPQVPQPPEPDKPKPVNGYVLINSEGKYMTREGFWSPYGENDHETSDGRPISPWVHTSSNLDDIAIKVDGWGNLSIPPEKAYKAIFDPNTGKVVIDKESVLSPEEIKAVIRKEASEKKKKGSKSA</sequence>
<evidence type="ECO:0000256" key="1">
    <source>
        <dbReference type="SAM" id="MobiDB-lite"/>
    </source>
</evidence>
<comment type="caution">
    <text evidence="2">The sequence shown here is derived from an EMBL/GenBank/DDBJ whole genome shotgun (WGS) entry which is preliminary data.</text>
</comment>
<evidence type="ECO:0000313" key="2">
    <source>
        <dbReference type="EMBL" id="OGG13191.1"/>
    </source>
</evidence>
<feature type="region of interest" description="Disordered" evidence="1">
    <location>
        <begin position="1"/>
        <end position="20"/>
    </location>
</feature>
<proteinExistence type="predicted"/>